<name>A0A3B3SH41_9TELE</name>
<dbReference type="GO" id="GO:0005524">
    <property type="term" value="F:ATP binding"/>
    <property type="evidence" value="ECO:0007669"/>
    <property type="project" value="UniProtKB-UniRule"/>
</dbReference>
<keyword evidence="3 6" id="KW-0547">Nucleotide-binding</keyword>
<feature type="compositionally biased region" description="Basic and acidic residues" evidence="7">
    <location>
        <begin position="1"/>
        <end position="12"/>
    </location>
</feature>
<dbReference type="STRING" id="1676925.ENSPKIP00000029698"/>
<dbReference type="GO" id="GO:0004674">
    <property type="term" value="F:protein serine/threonine kinase activity"/>
    <property type="evidence" value="ECO:0007669"/>
    <property type="project" value="TreeGrafter"/>
</dbReference>
<dbReference type="SUPFAM" id="SSF48371">
    <property type="entry name" value="ARM repeat"/>
    <property type="match status" value="1"/>
</dbReference>
<reference evidence="9" key="2">
    <citation type="submission" date="2025-09" db="UniProtKB">
        <authorList>
            <consortium name="Ensembl"/>
        </authorList>
    </citation>
    <scope>IDENTIFICATION</scope>
</reference>
<dbReference type="InterPro" id="IPR000719">
    <property type="entry name" value="Prot_kinase_dom"/>
</dbReference>
<dbReference type="PROSITE" id="PS00107">
    <property type="entry name" value="PROTEIN_KINASE_ATP"/>
    <property type="match status" value="1"/>
</dbReference>
<dbReference type="InterPro" id="IPR011989">
    <property type="entry name" value="ARM-like"/>
</dbReference>
<dbReference type="PROSITE" id="PS50011">
    <property type="entry name" value="PROTEIN_KINASE_DOM"/>
    <property type="match status" value="1"/>
</dbReference>
<dbReference type="InterPro" id="IPR011009">
    <property type="entry name" value="Kinase-like_dom_sf"/>
</dbReference>
<evidence type="ECO:0000256" key="5">
    <source>
        <dbReference type="ARBA" id="ARBA00022840"/>
    </source>
</evidence>
<evidence type="ECO:0000259" key="8">
    <source>
        <dbReference type="PROSITE" id="PS50011"/>
    </source>
</evidence>
<dbReference type="GeneTree" id="ENSGT00940000161037"/>
<dbReference type="Pfam" id="PF00069">
    <property type="entry name" value="Pkinase"/>
    <property type="match status" value="2"/>
</dbReference>
<dbReference type="InterPro" id="IPR008266">
    <property type="entry name" value="Tyr_kinase_AS"/>
</dbReference>
<dbReference type="Ensembl" id="ENSPKIT00000010497.1">
    <property type="protein sequence ID" value="ENSPKIP00000029698.1"/>
    <property type="gene ID" value="ENSPKIG00000010756.1"/>
</dbReference>
<proteinExistence type="inferred from homology"/>
<evidence type="ECO:0000256" key="2">
    <source>
        <dbReference type="ARBA" id="ARBA00022679"/>
    </source>
</evidence>
<dbReference type="InterPro" id="IPR050660">
    <property type="entry name" value="NEK_Ser/Thr_kinase"/>
</dbReference>
<organism evidence="9 10">
    <name type="scientific">Paramormyrops kingsleyae</name>
    <dbReference type="NCBI Taxonomy" id="1676925"/>
    <lineage>
        <taxon>Eukaryota</taxon>
        <taxon>Metazoa</taxon>
        <taxon>Chordata</taxon>
        <taxon>Craniata</taxon>
        <taxon>Vertebrata</taxon>
        <taxon>Euteleostomi</taxon>
        <taxon>Actinopterygii</taxon>
        <taxon>Neopterygii</taxon>
        <taxon>Teleostei</taxon>
        <taxon>Osteoglossocephala</taxon>
        <taxon>Osteoglossomorpha</taxon>
        <taxon>Osteoglossiformes</taxon>
        <taxon>Mormyridae</taxon>
        <taxon>Paramormyrops</taxon>
    </lineage>
</organism>
<dbReference type="PROSITE" id="PS00109">
    <property type="entry name" value="PROTEIN_KINASE_TYR"/>
    <property type="match status" value="1"/>
</dbReference>
<dbReference type="InterPro" id="IPR016024">
    <property type="entry name" value="ARM-type_fold"/>
</dbReference>
<feature type="domain" description="Protein kinase" evidence="8">
    <location>
        <begin position="442"/>
        <end position="700"/>
    </location>
</feature>
<comment type="similarity">
    <text evidence="1">Belongs to the protein kinase superfamily. NEK Ser/Thr protein kinase family. NIMA subfamily.</text>
</comment>
<feature type="binding site" evidence="6">
    <location>
        <position position="471"/>
    </location>
    <ligand>
        <name>ATP</name>
        <dbReference type="ChEBI" id="CHEBI:30616"/>
    </ligand>
</feature>
<keyword evidence="10" id="KW-1185">Reference proteome</keyword>
<keyword evidence="2" id="KW-0808">Transferase</keyword>
<feature type="region of interest" description="Disordered" evidence="7">
    <location>
        <begin position="1"/>
        <end position="24"/>
    </location>
</feature>
<dbReference type="Gene3D" id="1.25.10.10">
    <property type="entry name" value="Leucine-rich Repeat Variant"/>
    <property type="match status" value="1"/>
</dbReference>
<evidence type="ECO:0000256" key="7">
    <source>
        <dbReference type="SAM" id="MobiDB-lite"/>
    </source>
</evidence>
<dbReference type="AlphaFoldDB" id="A0A3B3SH41"/>
<evidence type="ECO:0000256" key="4">
    <source>
        <dbReference type="ARBA" id="ARBA00022777"/>
    </source>
</evidence>
<dbReference type="Proteomes" id="UP000261540">
    <property type="component" value="Unplaced"/>
</dbReference>
<keyword evidence="5 6" id="KW-0067">ATP-binding</keyword>
<dbReference type="GO" id="GO:1902749">
    <property type="term" value="P:regulation of cell cycle G2/M phase transition"/>
    <property type="evidence" value="ECO:0007669"/>
    <property type="project" value="TreeGrafter"/>
</dbReference>
<evidence type="ECO:0000256" key="1">
    <source>
        <dbReference type="ARBA" id="ARBA00010886"/>
    </source>
</evidence>
<dbReference type="InterPro" id="IPR017441">
    <property type="entry name" value="Protein_kinase_ATP_BS"/>
</dbReference>
<evidence type="ECO:0000256" key="3">
    <source>
        <dbReference type="ARBA" id="ARBA00022741"/>
    </source>
</evidence>
<keyword evidence="4" id="KW-0418">Kinase</keyword>
<dbReference type="PANTHER" id="PTHR43671:SF92">
    <property type="entry name" value="SERINE_THREONINE-PROTEIN KINASE NEK10"/>
    <property type="match status" value="1"/>
</dbReference>
<evidence type="ECO:0000256" key="6">
    <source>
        <dbReference type="PROSITE-ProRule" id="PRU10141"/>
    </source>
</evidence>
<accession>A0A3B3SH41</accession>
<protein>
    <submittedName>
        <fullName evidence="9">NIMA related kinase 10</fullName>
    </submittedName>
</protein>
<dbReference type="Gene3D" id="1.10.510.10">
    <property type="entry name" value="Transferase(Phosphotransferase) domain 1"/>
    <property type="match status" value="1"/>
</dbReference>
<dbReference type="Gene3D" id="3.30.200.20">
    <property type="entry name" value="Phosphorylase Kinase, domain 1"/>
    <property type="match status" value="1"/>
</dbReference>
<sequence>MASQDKKVKGPDKSLASGTTKARRRAASIQLTSVTYRNQRDFSHHPLHKLFLNIFSCLIKNRLVCRYFEWLRQASPDNILGVLICLRLLIRDPHHQKFFTSLQYMESVSSDYLEGGYQIFAVDKLVNMTYIFQKLSAVEHQRAWVIKCRAHEVVCVLCPPIFYCWPCHLNLFASVTLLSLAKIFSHREKIGELPVVGSLLVILQEYDLLSKRVSAELLRLLCPAPRIWEQVRAYEGVPVLLSLLQSDHLRLLGSAVWVLVQLCEDPGIAAEIRAWGGVQQLLHILRNKREYISDRSSVETLSSANAAGRIQRQHVSEEFSPKETLENVMSLQAACCAALTELILDDTTAHHVVQVGHFALCLHQTLRFLFSVERNRRLFKRLFSAELFEMFIDVGHYVRDITSYEALQAKVSLLSEEELKSLREGIEAVNLHRSPLKVINGYAVLDHLGSGAFGSVYKVRRQNGQNLLALKEVNLHNPAFGKDKRERDVSVEKVVSELSVMKEKLQPRVPDWYWSRLVGDRLYIVMELIDGVPLAEHLNSLKEKQQRFTEDRIWNIFIQMCLALRYLHIEKKIVHRDLSPNNIMLGESDRVTISEYLTVFPPPPPSPEIVKSEPYGEKADVWALGCILYQMAELRPAFYSSNTLALATQIVEAVYEPVQDGVFSTRVTDIIKWCLTPDADLRPDIVEISGRISDLMMKFIDNLCTSQQALEKKLERDRKRALKYFLEASRAGIGACHLLCTDGLADVKSDPCDTESFPSPTQCPAQKEEGSALVASLQGSKQGKLHSLLAFVRQEVFTHTPPVVFVLLSKEGVLTPPLTAGSRVILTFQLCQSQSDITLGVFFYCIFVSSVSFV</sequence>
<evidence type="ECO:0000313" key="10">
    <source>
        <dbReference type="Proteomes" id="UP000261540"/>
    </source>
</evidence>
<reference evidence="9" key="1">
    <citation type="submission" date="2025-08" db="UniProtKB">
        <authorList>
            <consortium name="Ensembl"/>
        </authorList>
    </citation>
    <scope>IDENTIFICATION</scope>
</reference>
<dbReference type="PANTHER" id="PTHR43671">
    <property type="entry name" value="SERINE/THREONINE-PROTEIN KINASE NEK"/>
    <property type="match status" value="1"/>
</dbReference>
<evidence type="ECO:0000313" key="9">
    <source>
        <dbReference type="Ensembl" id="ENSPKIP00000029698.1"/>
    </source>
</evidence>
<dbReference type="SUPFAM" id="SSF56112">
    <property type="entry name" value="Protein kinase-like (PK-like)"/>
    <property type="match status" value="1"/>
</dbReference>